<protein>
    <recommendedName>
        <fullName evidence="4">ABC transporter permease</fullName>
    </recommendedName>
</protein>
<dbReference type="AlphaFoldDB" id="H5XW32"/>
<evidence type="ECO:0000313" key="2">
    <source>
        <dbReference type="EMBL" id="EHQ90484.1"/>
    </source>
</evidence>
<keyword evidence="1" id="KW-1133">Transmembrane helix</keyword>
<dbReference type="PANTHER" id="PTHR37305:SF2">
    <property type="entry name" value="BACITRACIN TRANSPORT PERMEASE PROTEIN BCRB"/>
    <property type="match status" value="1"/>
</dbReference>
<proteinExistence type="predicted"/>
<accession>H5XW32</accession>
<dbReference type="GO" id="GO:0005886">
    <property type="term" value="C:plasma membrane"/>
    <property type="evidence" value="ECO:0007669"/>
    <property type="project" value="UniProtKB-SubCell"/>
</dbReference>
<dbReference type="HOGENOM" id="CLU_064090_1_1_9"/>
<dbReference type="STRING" id="768710.DesyoDRAFT_3473"/>
<dbReference type="Pfam" id="PF12679">
    <property type="entry name" value="ABC2_membrane_2"/>
    <property type="match status" value="1"/>
</dbReference>
<dbReference type="Proteomes" id="UP000005104">
    <property type="component" value="Chromosome"/>
</dbReference>
<dbReference type="eggNOG" id="COG1277">
    <property type="taxonomic scope" value="Bacteria"/>
</dbReference>
<gene>
    <name evidence="2" type="ORF">DesyoDRAFT_3473</name>
</gene>
<feature type="transmembrane region" description="Helical" evidence="1">
    <location>
        <begin position="125"/>
        <end position="144"/>
    </location>
</feature>
<keyword evidence="3" id="KW-1185">Reference proteome</keyword>
<reference evidence="2 3" key="1">
    <citation type="submission" date="2011-11" db="EMBL/GenBank/DDBJ databases">
        <title>The Noncontiguous Finished genome of Desulfosporosinus youngiae DSM 17734.</title>
        <authorList>
            <consortium name="US DOE Joint Genome Institute (JGI-PGF)"/>
            <person name="Lucas S."/>
            <person name="Han J."/>
            <person name="Lapidus A."/>
            <person name="Cheng J.-F."/>
            <person name="Goodwin L."/>
            <person name="Pitluck S."/>
            <person name="Peters L."/>
            <person name="Ovchinnikova G."/>
            <person name="Lu M."/>
            <person name="Land M.L."/>
            <person name="Hauser L."/>
            <person name="Pester M."/>
            <person name="Spring S."/>
            <person name="Ollivier B."/>
            <person name="Rattei T."/>
            <person name="Klenk H.-P."/>
            <person name="Wagner M."/>
            <person name="Loy A."/>
            <person name="Woyke T.J."/>
        </authorList>
    </citation>
    <scope>NUCLEOTIDE SEQUENCE [LARGE SCALE GENOMIC DNA]</scope>
    <source>
        <strain evidence="2 3">DSM 17734</strain>
    </source>
</reference>
<dbReference type="EMBL" id="CM001441">
    <property type="protein sequence ID" value="EHQ90484.1"/>
    <property type="molecule type" value="Genomic_DNA"/>
</dbReference>
<sequence>MLNFTLYKYGMKGSWKMLLIFAAVLTMYVSIIISMFDPEMMSLLDDYAKAMPEIMAAVGMTAGAATMIGFMSSYLYGFILLIFPMVFSILCANRLIARHVDRGSMTYLLAAPVKRRTVVFTQMKVIATGIFALVLFVTVLEIIICEASFPGELEIGKLLALNAGLLSLQLFIGGICFLCSCIFSDNRYAVGLGAGIPALAYILQMLSNFNEKLENIKYATFFTLFDTNGIIAGEAGAIAGMIVLFAGAVVLFTAAIVIFSKKDLHI</sequence>
<dbReference type="OrthoDB" id="66636at2"/>
<feature type="transmembrane region" description="Helical" evidence="1">
    <location>
        <begin position="74"/>
        <end position="96"/>
    </location>
</feature>
<feature type="transmembrane region" description="Helical" evidence="1">
    <location>
        <begin position="229"/>
        <end position="259"/>
    </location>
</feature>
<feature type="transmembrane region" description="Helical" evidence="1">
    <location>
        <begin position="190"/>
        <end position="209"/>
    </location>
</feature>
<keyword evidence="1" id="KW-0812">Transmembrane</keyword>
<dbReference type="RefSeq" id="WP_007784897.1">
    <property type="nucleotide sequence ID" value="NZ_CM001441.1"/>
</dbReference>
<dbReference type="PANTHER" id="PTHR37305">
    <property type="entry name" value="INTEGRAL MEMBRANE PROTEIN-RELATED"/>
    <property type="match status" value="1"/>
</dbReference>
<keyword evidence="1" id="KW-0472">Membrane</keyword>
<feature type="transmembrane region" description="Helical" evidence="1">
    <location>
        <begin position="15"/>
        <end position="36"/>
    </location>
</feature>
<dbReference type="GO" id="GO:0140359">
    <property type="term" value="F:ABC-type transporter activity"/>
    <property type="evidence" value="ECO:0007669"/>
    <property type="project" value="InterPro"/>
</dbReference>
<evidence type="ECO:0000256" key="1">
    <source>
        <dbReference type="SAM" id="Phobius"/>
    </source>
</evidence>
<evidence type="ECO:0000313" key="3">
    <source>
        <dbReference type="Proteomes" id="UP000005104"/>
    </source>
</evidence>
<evidence type="ECO:0008006" key="4">
    <source>
        <dbReference type="Google" id="ProtNLM"/>
    </source>
</evidence>
<name>H5XW32_9FIRM</name>
<organism evidence="2 3">
    <name type="scientific">Desulfosporosinus youngiae DSM 17734</name>
    <dbReference type="NCBI Taxonomy" id="768710"/>
    <lineage>
        <taxon>Bacteria</taxon>
        <taxon>Bacillati</taxon>
        <taxon>Bacillota</taxon>
        <taxon>Clostridia</taxon>
        <taxon>Eubacteriales</taxon>
        <taxon>Desulfitobacteriaceae</taxon>
        <taxon>Desulfosporosinus</taxon>
    </lineage>
</organism>
<feature type="transmembrane region" description="Helical" evidence="1">
    <location>
        <begin position="164"/>
        <end position="183"/>
    </location>
</feature>